<dbReference type="OrthoDB" id="10311898at2759"/>
<dbReference type="KEGG" id="pgr:PGTG_03074"/>
<accession>E3JYJ3</accession>
<sequence>MRVIQQANVDNFDALLANPSAITKDPNLLTMTRKRNKTTPKGTLSYPSAVAQDLVHHLVHSFEVFYAAKAAAKDDSSKLKAAKRLAVAENKAREKLLLAAEKAAERKRQADEKQAACKRAAKKASQILSTPKGQGTWLGQNPEVQGPVGWLGHN</sequence>
<dbReference type="Proteomes" id="UP000008783">
    <property type="component" value="Unassembled WGS sequence"/>
</dbReference>
<dbReference type="VEuPathDB" id="FungiDB:PGTG_03074"/>
<dbReference type="GeneID" id="10537329"/>
<organism evidence="2 3">
    <name type="scientific">Puccinia graminis f. sp. tritici (strain CRL 75-36-700-3 / race SCCL)</name>
    <name type="common">Black stem rust fungus</name>
    <dbReference type="NCBI Taxonomy" id="418459"/>
    <lineage>
        <taxon>Eukaryota</taxon>
        <taxon>Fungi</taxon>
        <taxon>Dikarya</taxon>
        <taxon>Basidiomycota</taxon>
        <taxon>Pucciniomycotina</taxon>
        <taxon>Pucciniomycetes</taxon>
        <taxon>Pucciniales</taxon>
        <taxon>Pucciniaceae</taxon>
        <taxon>Puccinia</taxon>
    </lineage>
</organism>
<dbReference type="HOGENOM" id="CLU_1705140_0_0_1"/>
<feature type="region of interest" description="Disordered" evidence="1">
    <location>
        <begin position="123"/>
        <end position="154"/>
    </location>
</feature>
<protein>
    <recommendedName>
        <fullName evidence="4">ATP-dependent DNA helicase sgs1</fullName>
    </recommendedName>
</protein>
<evidence type="ECO:0000256" key="1">
    <source>
        <dbReference type="SAM" id="MobiDB-lite"/>
    </source>
</evidence>
<name>E3JYJ3_PUCGT</name>
<evidence type="ECO:0000313" key="2">
    <source>
        <dbReference type="EMBL" id="EFP77118.2"/>
    </source>
</evidence>
<dbReference type="EMBL" id="DS178267">
    <property type="protein sequence ID" value="EFP77118.2"/>
    <property type="molecule type" value="Genomic_DNA"/>
</dbReference>
<dbReference type="InParanoid" id="E3JYJ3"/>
<dbReference type="RefSeq" id="XP_003321537.2">
    <property type="nucleotide sequence ID" value="XM_003321489.2"/>
</dbReference>
<evidence type="ECO:0000313" key="3">
    <source>
        <dbReference type="Proteomes" id="UP000008783"/>
    </source>
</evidence>
<proteinExistence type="predicted"/>
<keyword evidence="3" id="KW-1185">Reference proteome</keyword>
<evidence type="ECO:0008006" key="4">
    <source>
        <dbReference type="Google" id="ProtNLM"/>
    </source>
</evidence>
<dbReference type="AlphaFoldDB" id="E3JYJ3"/>
<gene>
    <name evidence="2" type="ORF">PGTG_03074</name>
</gene>
<reference key="1">
    <citation type="submission" date="2007-01" db="EMBL/GenBank/DDBJ databases">
        <title>The Genome Sequence of Puccinia graminis f. sp. tritici Strain CRL 75-36-700-3.</title>
        <authorList>
            <consortium name="The Broad Institute Genome Sequencing Platform"/>
            <person name="Birren B."/>
            <person name="Lander E."/>
            <person name="Galagan J."/>
            <person name="Nusbaum C."/>
            <person name="Devon K."/>
            <person name="Cuomo C."/>
            <person name="Jaffe D."/>
            <person name="Butler J."/>
            <person name="Alvarez P."/>
            <person name="Gnerre S."/>
            <person name="Grabherr M."/>
            <person name="Mauceli E."/>
            <person name="Brockman W."/>
            <person name="Young S."/>
            <person name="LaButti K."/>
            <person name="Sykes S."/>
            <person name="DeCaprio D."/>
            <person name="Crawford M."/>
            <person name="Koehrsen M."/>
            <person name="Engels R."/>
            <person name="Montgomery P."/>
            <person name="Pearson M."/>
            <person name="Howarth C."/>
            <person name="Larson L."/>
            <person name="White J."/>
            <person name="Zeng Q."/>
            <person name="Kodira C."/>
            <person name="Yandava C."/>
            <person name="Alvarado L."/>
            <person name="O'Leary S."/>
            <person name="Szabo L."/>
            <person name="Dean R."/>
            <person name="Schein J."/>
        </authorList>
    </citation>
    <scope>NUCLEOTIDE SEQUENCE</scope>
    <source>
        <strain>CRL 75-36-700-3</strain>
    </source>
</reference>
<reference evidence="3" key="2">
    <citation type="journal article" date="2011" name="Proc. Natl. Acad. Sci. U.S.A.">
        <title>Obligate biotrophy features unraveled by the genomic analysis of rust fungi.</title>
        <authorList>
            <person name="Duplessis S."/>
            <person name="Cuomo C.A."/>
            <person name="Lin Y.-C."/>
            <person name="Aerts A."/>
            <person name="Tisserant E."/>
            <person name="Veneault-Fourrey C."/>
            <person name="Joly D.L."/>
            <person name="Hacquard S."/>
            <person name="Amselem J."/>
            <person name="Cantarel B.L."/>
            <person name="Chiu R."/>
            <person name="Coutinho P.M."/>
            <person name="Feau N."/>
            <person name="Field M."/>
            <person name="Frey P."/>
            <person name="Gelhaye E."/>
            <person name="Goldberg J."/>
            <person name="Grabherr M.G."/>
            <person name="Kodira C.D."/>
            <person name="Kohler A."/>
            <person name="Kuees U."/>
            <person name="Lindquist E.A."/>
            <person name="Lucas S.M."/>
            <person name="Mago R."/>
            <person name="Mauceli E."/>
            <person name="Morin E."/>
            <person name="Murat C."/>
            <person name="Pangilinan J.L."/>
            <person name="Park R."/>
            <person name="Pearson M."/>
            <person name="Quesneville H."/>
            <person name="Rouhier N."/>
            <person name="Sakthikumar S."/>
            <person name="Salamov A.A."/>
            <person name="Schmutz J."/>
            <person name="Selles B."/>
            <person name="Shapiro H."/>
            <person name="Tanguay P."/>
            <person name="Tuskan G.A."/>
            <person name="Henrissat B."/>
            <person name="Van de Peer Y."/>
            <person name="Rouze P."/>
            <person name="Ellis J.G."/>
            <person name="Dodds P.N."/>
            <person name="Schein J.E."/>
            <person name="Zhong S."/>
            <person name="Hamelin R.C."/>
            <person name="Grigoriev I.V."/>
            <person name="Szabo L.J."/>
            <person name="Martin F."/>
        </authorList>
    </citation>
    <scope>NUCLEOTIDE SEQUENCE [LARGE SCALE GENOMIC DNA]</scope>
    <source>
        <strain evidence="3">CRL 75-36-700-3 / race SCCL</strain>
    </source>
</reference>
<feature type="compositionally biased region" description="Polar residues" evidence="1">
    <location>
        <begin position="126"/>
        <end position="143"/>
    </location>
</feature>